<name>A0A1B2EAM6_9HYPH</name>
<sequence>MRALSVTDIGSDNSLSLVSALKHEHDNSCTKRVAELVERVARLRSELEEAETALEFEKARMPIPGDFVRCPLTSFFGRVTKVVARPSGRPWIEIVPYLGPNLPGHSSMDLFDSWELIDPPSADSKADEADASPKLPTIAPFLPTPRALLGGPDDGDDVEASLRRLWASPRGISS</sequence>
<dbReference type="EMBL" id="CP016616">
    <property type="protein sequence ID" value="ANY77036.1"/>
    <property type="molecule type" value="Genomic_DNA"/>
</dbReference>
<evidence type="ECO:0000256" key="1">
    <source>
        <dbReference type="SAM" id="Coils"/>
    </source>
</evidence>
<proteinExistence type="predicted"/>
<reference evidence="3" key="1">
    <citation type="submission" date="2016-07" db="EMBL/GenBank/DDBJ databases">
        <title>Microvirga ossetica sp. nov. a new species of rhizobia isolated from root nodules of the legume species Vicia alpestris Steven originated from North Ossetia region in the Caucasus.</title>
        <authorList>
            <person name="Safronova V.I."/>
            <person name="Kuznetsova I.G."/>
            <person name="Sazanova A.L."/>
            <person name="Belimov A."/>
            <person name="Andronov E."/>
            <person name="Osledkin Y.S."/>
            <person name="Onishchuk O.P."/>
            <person name="Kurchak O.N."/>
            <person name="Shaposhnikov A.I."/>
            <person name="Willems A."/>
            <person name="Tikhonovich I.A."/>
        </authorList>
    </citation>
    <scope>NUCLEOTIDE SEQUENCE [LARGE SCALE GENOMIC DNA]</scope>
    <source>
        <strain evidence="3">V5/3M</strain>
    </source>
</reference>
<feature type="coiled-coil region" evidence="1">
    <location>
        <begin position="33"/>
        <end position="60"/>
    </location>
</feature>
<gene>
    <name evidence="3" type="ORF">BB934_01390</name>
</gene>
<dbReference type="RefSeq" id="WP_157933960.1">
    <property type="nucleotide sequence ID" value="NZ_CP016616.1"/>
</dbReference>
<organism evidence="3">
    <name type="scientific">Microvirga ossetica</name>
    <dbReference type="NCBI Taxonomy" id="1882682"/>
    <lineage>
        <taxon>Bacteria</taxon>
        <taxon>Pseudomonadati</taxon>
        <taxon>Pseudomonadota</taxon>
        <taxon>Alphaproteobacteria</taxon>
        <taxon>Hyphomicrobiales</taxon>
        <taxon>Methylobacteriaceae</taxon>
        <taxon>Microvirga</taxon>
    </lineage>
</organism>
<dbReference type="KEGG" id="moc:BB934_01390"/>
<dbReference type="AlphaFoldDB" id="A0A1B2EAM6"/>
<feature type="region of interest" description="Disordered" evidence="2">
    <location>
        <begin position="121"/>
        <end position="155"/>
    </location>
</feature>
<protein>
    <submittedName>
        <fullName evidence="3">Uncharacterized protein</fullName>
    </submittedName>
</protein>
<accession>A0A1B2EAM6</accession>
<evidence type="ECO:0000256" key="2">
    <source>
        <dbReference type="SAM" id="MobiDB-lite"/>
    </source>
</evidence>
<keyword evidence="1" id="KW-0175">Coiled coil</keyword>
<dbReference type="OrthoDB" id="8019072at2"/>
<evidence type="ECO:0000313" key="3">
    <source>
        <dbReference type="EMBL" id="ANY77036.1"/>
    </source>
</evidence>